<dbReference type="EnsemblPlants" id="OBART01G10060.1">
    <property type="protein sequence ID" value="OBART01G10060.1"/>
    <property type="gene ID" value="OBART01G10060"/>
</dbReference>
<organism evidence="1">
    <name type="scientific">Oryza barthii</name>
    <dbReference type="NCBI Taxonomy" id="65489"/>
    <lineage>
        <taxon>Eukaryota</taxon>
        <taxon>Viridiplantae</taxon>
        <taxon>Streptophyta</taxon>
        <taxon>Embryophyta</taxon>
        <taxon>Tracheophyta</taxon>
        <taxon>Spermatophyta</taxon>
        <taxon>Magnoliopsida</taxon>
        <taxon>Liliopsida</taxon>
        <taxon>Poales</taxon>
        <taxon>Poaceae</taxon>
        <taxon>BOP clade</taxon>
        <taxon>Oryzoideae</taxon>
        <taxon>Oryzeae</taxon>
        <taxon>Oryzinae</taxon>
        <taxon>Oryza</taxon>
    </lineage>
</organism>
<reference evidence="1" key="1">
    <citation type="journal article" date="2009" name="Rice">
        <title>De Novo Next Generation Sequencing of Plant Genomes.</title>
        <authorList>
            <person name="Rounsley S."/>
            <person name="Marri P.R."/>
            <person name="Yu Y."/>
            <person name="He R."/>
            <person name="Sisneros N."/>
            <person name="Goicoechea J.L."/>
            <person name="Lee S.J."/>
            <person name="Angelova A."/>
            <person name="Kudrna D."/>
            <person name="Luo M."/>
            <person name="Affourtit J."/>
            <person name="Desany B."/>
            <person name="Knight J."/>
            <person name="Niazi F."/>
            <person name="Egholm M."/>
            <person name="Wing R.A."/>
        </authorList>
    </citation>
    <scope>NUCLEOTIDE SEQUENCE [LARGE SCALE GENOMIC DNA]</scope>
    <source>
        <strain evidence="1">cv. IRGC 105608</strain>
    </source>
</reference>
<accession>A0A0D3ELZ4</accession>
<dbReference type="PaxDb" id="65489-OBART01G10060.1"/>
<evidence type="ECO:0000313" key="2">
    <source>
        <dbReference type="Proteomes" id="UP000026960"/>
    </source>
</evidence>
<dbReference type="Gramene" id="OBART01G10060.1">
    <property type="protein sequence ID" value="OBART01G10060.1"/>
    <property type="gene ID" value="OBART01G10060"/>
</dbReference>
<keyword evidence="2" id="KW-1185">Reference proteome</keyword>
<dbReference type="AlphaFoldDB" id="A0A0D3ELZ4"/>
<reference evidence="1" key="2">
    <citation type="submission" date="2015-03" db="UniProtKB">
        <authorList>
            <consortium name="EnsemblPlants"/>
        </authorList>
    </citation>
    <scope>IDENTIFICATION</scope>
</reference>
<name>A0A0D3ELZ4_9ORYZ</name>
<sequence>MKTISIRIRRYLQLVPAQASLPYSVKCLRTARARRMLGVGAASGERIHCLNPSWGSKVSITSQEKGHRVKQGGSGDELMIDYIPWHMATTFNGWMRCLANENHSRSAVIRKGSPTMCHAELFSEATGGTVA</sequence>
<proteinExistence type="predicted"/>
<evidence type="ECO:0000313" key="1">
    <source>
        <dbReference type="EnsemblPlants" id="OBART01G10060.1"/>
    </source>
</evidence>
<protein>
    <submittedName>
        <fullName evidence="1">Uncharacterized protein</fullName>
    </submittedName>
</protein>
<dbReference type="Proteomes" id="UP000026960">
    <property type="component" value="Chromosome 1"/>
</dbReference>
<dbReference type="HOGENOM" id="CLU_158897_0_0_1"/>